<keyword evidence="5" id="KW-0493">Microtubule</keyword>
<dbReference type="Proteomes" id="UP000319663">
    <property type="component" value="Unassembled WGS sequence"/>
</dbReference>
<keyword evidence="6" id="KW-0498">Mitosis</keyword>
<keyword evidence="8" id="KW-0206">Cytoskeleton</keyword>
<evidence type="ECO:0000256" key="4">
    <source>
        <dbReference type="ARBA" id="ARBA00022618"/>
    </source>
</evidence>
<comment type="similarity">
    <text evidence="2">Belongs to the HAUS1 family.</text>
</comment>
<dbReference type="EMBL" id="VIFY01000066">
    <property type="protein sequence ID" value="TQB72325.1"/>
    <property type="molecule type" value="Genomic_DNA"/>
</dbReference>
<evidence type="ECO:0000256" key="8">
    <source>
        <dbReference type="ARBA" id="ARBA00023212"/>
    </source>
</evidence>
<evidence type="ECO:0000256" key="6">
    <source>
        <dbReference type="ARBA" id="ARBA00022776"/>
    </source>
</evidence>
<sequence>MDPSSSIDASLFSPSKARQAAIQAKDWAYVNSWLSRQYAPKPVPNFEHNEDTLRTLLTLAAANDAADEEATLLHRAREEAVRGFKAQEDSEEKQKRELLDEVEICLDENGRRDLDDLAETAVVLGSLSADTSDLAQSIIDLSMEEFEARDQISKVEALQRYLENELHTIREQLYELKSNKAYEISSNLPALTAEWSRSTKLLATKVGEYEGRIASLERNRAKGPTIEELVAEEEDVKKIEETVQALEGRVRMFNGLPQDAQEAKLQYKQLERELDRLTQRRDSLFESLVGRRRR</sequence>
<evidence type="ECO:0000256" key="1">
    <source>
        <dbReference type="ARBA" id="ARBA00004186"/>
    </source>
</evidence>
<evidence type="ECO:0000256" key="5">
    <source>
        <dbReference type="ARBA" id="ARBA00022701"/>
    </source>
</evidence>
<dbReference type="STRING" id="5098.A0A507QX38"/>
<gene>
    <name evidence="11" type="ORF">MPDQ_006919</name>
</gene>
<proteinExistence type="inferred from homology"/>
<evidence type="ECO:0000256" key="9">
    <source>
        <dbReference type="ARBA" id="ARBA00023306"/>
    </source>
</evidence>
<accession>A0A507QX38</accession>
<evidence type="ECO:0000256" key="3">
    <source>
        <dbReference type="ARBA" id="ARBA00022490"/>
    </source>
</evidence>
<keyword evidence="4" id="KW-0132">Cell division</keyword>
<evidence type="ECO:0000313" key="11">
    <source>
        <dbReference type="EMBL" id="TQB72325.1"/>
    </source>
</evidence>
<dbReference type="PANTHER" id="PTHR31570:SF1">
    <property type="entry name" value="HAUS AUGMIN-LIKE COMPLEX SUBUNIT 1"/>
    <property type="match status" value="1"/>
</dbReference>
<evidence type="ECO:0000313" key="12">
    <source>
        <dbReference type="Proteomes" id="UP000319663"/>
    </source>
</evidence>
<evidence type="ECO:0000256" key="7">
    <source>
        <dbReference type="ARBA" id="ARBA00023054"/>
    </source>
</evidence>
<evidence type="ECO:0000256" key="10">
    <source>
        <dbReference type="SAM" id="Coils"/>
    </source>
</evidence>
<keyword evidence="12" id="KW-1185">Reference proteome</keyword>
<keyword evidence="9" id="KW-0131">Cell cycle</keyword>
<dbReference type="OrthoDB" id="5372507at2759"/>
<protein>
    <recommendedName>
        <fullName evidence="13">HAUS augmin-like complex subunit 1</fullName>
    </recommendedName>
</protein>
<evidence type="ECO:0000256" key="2">
    <source>
        <dbReference type="ARBA" id="ARBA00005479"/>
    </source>
</evidence>
<dbReference type="InterPro" id="IPR026243">
    <property type="entry name" value="HAUS1"/>
</dbReference>
<reference evidence="11 12" key="1">
    <citation type="submission" date="2019-06" db="EMBL/GenBank/DDBJ databases">
        <title>Wine fermentation using esterase from Monascus purpureus.</title>
        <authorList>
            <person name="Geng C."/>
            <person name="Zhang Y."/>
        </authorList>
    </citation>
    <scope>NUCLEOTIDE SEQUENCE [LARGE SCALE GENOMIC DNA]</scope>
    <source>
        <strain evidence="11">HQ1</strain>
    </source>
</reference>
<dbReference type="AlphaFoldDB" id="A0A507QX38"/>
<keyword evidence="3" id="KW-0963">Cytoplasm</keyword>
<comment type="subcellular location">
    <subcellularLocation>
        <location evidence="1">Cytoplasm</location>
        <location evidence="1">Cytoskeleton</location>
        <location evidence="1">Spindle</location>
    </subcellularLocation>
</comment>
<dbReference type="GO" id="GO:0051301">
    <property type="term" value="P:cell division"/>
    <property type="evidence" value="ECO:0007669"/>
    <property type="project" value="UniProtKB-KW"/>
</dbReference>
<comment type="caution">
    <text evidence="11">The sequence shown here is derived from an EMBL/GenBank/DDBJ whole genome shotgun (WGS) entry which is preliminary data.</text>
</comment>
<feature type="coiled-coil region" evidence="10">
    <location>
        <begin position="229"/>
        <end position="287"/>
    </location>
</feature>
<dbReference type="GO" id="GO:0070652">
    <property type="term" value="C:HAUS complex"/>
    <property type="evidence" value="ECO:0007669"/>
    <property type="project" value="InterPro"/>
</dbReference>
<dbReference type="Pfam" id="PF25762">
    <property type="entry name" value="HAUS1"/>
    <property type="match status" value="1"/>
</dbReference>
<keyword evidence="7 10" id="KW-0175">Coiled coil</keyword>
<evidence type="ECO:0008006" key="13">
    <source>
        <dbReference type="Google" id="ProtNLM"/>
    </source>
</evidence>
<dbReference type="GO" id="GO:0005874">
    <property type="term" value="C:microtubule"/>
    <property type="evidence" value="ECO:0007669"/>
    <property type="project" value="UniProtKB-KW"/>
</dbReference>
<dbReference type="GO" id="GO:0005829">
    <property type="term" value="C:cytosol"/>
    <property type="evidence" value="ECO:0007669"/>
    <property type="project" value="TreeGrafter"/>
</dbReference>
<organism evidence="11 12">
    <name type="scientific">Monascus purpureus</name>
    <name type="common">Red mold</name>
    <name type="synonym">Monascus anka</name>
    <dbReference type="NCBI Taxonomy" id="5098"/>
    <lineage>
        <taxon>Eukaryota</taxon>
        <taxon>Fungi</taxon>
        <taxon>Dikarya</taxon>
        <taxon>Ascomycota</taxon>
        <taxon>Pezizomycotina</taxon>
        <taxon>Eurotiomycetes</taxon>
        <taxon>Eurotiomycetidae</taxon>
        <taxon>Eurotiales</taxon>
        <taxon>Aspergillaceae</taxon>
        <taxon>Monascus</taxon>
    </lineage>
</organism>
<dbReference type="GO" id="GO:0051225">
    <property type="term" value="P:spindle assembly"/>
    <property type="evidence" value="ECO:0007669"/>
    <property type="project" value="InterPro"/>
</dbReference>
<dbReference type="PANTHER" id="PTHR31570">
    <property type="entry name" value="HAUS AUGMIN-LIKE COMPLEX SUBUNIT 1"/>
    <property type="match status" value="1"/>
</dbReference>
<name>A0A507QX38_MONPU</name>
<dbReference type="GO" id="GO:0005819">
    <property type="term" value="C:spindle"/>
    <property type="evidence" value="ECO:0007669"/>
    <property type="project" value="UniProtKB-SubCell"/>
</dbReference>